<dbReference type="PANTHER" id="PTHR34958:SF1">
    <property type="entry name" value="ARMADILLO-LIKE HELICAL DOMAIN-CONTAINING PROTEIN"/>
    <property type="match status" value="1"/>
</dbReference>
<dbReference type="InterPro" id="IPR016024">
    <property type="entry name" value="ARM-type_fold"/>
</dbReference>
<name>A0ABR2YVV2_9CHLO</name>
<dbReference type="SUPFAM" id="SSF48371">
    <property type="entry name" value="ARM repeat"/>
    <property type="match status" value="1"/>
</dbReference>
<feature type="region of interest" description="Disordered" evidence="1">
    <location>
        <begin position="827"/>
        <end position="876"/>
    </location>
</feature>
<evidence type="ECO:0000313" key="3">
    <source>
        <dbReference type="Proteomes" id="UP001491310"/>
    </source>
</evidence>
<dbReference type="EMBL" id="JALJOT010000004">
    <property type="protein sequence ID" value="KAK9915982.1"/>
    <property type="molecule type" value="Genomic_DNA"/>
</dbReference>
<keyword evidence="3" id="KW-1185">Reference proteome</keyword>
<proteinExistence type="predicted"/>
<evidence type="ECO:0000256" key="1">
    <source>
        <dbReference type="SAM" id="MobiDB-lite"/>
    </source>
</evidence>
<dbReference type="Proteomes" id="UP001491310">
    <property type="component" value="Unassembled WGS sequence"/>
</dbReference>
<comment type="caution">
    <text evidence="2">The sequence shown here is derived from an EMBL/GenBank/DDBJ whole genome shotgun (WGS) entry which is preliminary data.</text>
</comment>
<dbReference type="PANTHER" id="PTHR34958">
    <property type="entry name" value="CONDITIONAL LOSS-OF-GROWTH 1"/>
    <property type="match status" value="1"/>
</dbReference>
<evidence type="ECO:0000313" key="2">
    <source>
        <dbReference type="EMBL" id="KAK9915982.1"/>
    </source>
</evidence>
<feature type="compositionally biased region" description="Polar residues" evidence="1">
    <location>
        <begin position="857"/>
        <end position="871"/>
    </location>
</feature>
<organism evidence="2 3">
    <name type="scientific">Coccomyxa subellipsoidea</name>
    <dbReference type="NCBI Taxonomy" id="248742"/>
    <lineage>
        <taxon>Eukaryota</taxon>
        <taxon>Viridiplantae</taxon>
        <taxon>Chlorophyta</taxon>
        <taxon>core chlorophytes</taxon>
        <taxon>Trebouxiophyceae</taxon>
        <taxon>Trebouxiophyceae incertae sedis</taxon>
        <taxon>Coccomyxaceae</taxon>
        <taxon>Coccomyxa</taxon>
    </lineage>
</organism>
<feature type="compositionally biased region" description="Basic and acidic residues" evidence="1">
    <location>
        <begin position="130"/>
        <end position="148"/>
    </location>
</feature>
<sequence length="1128" mass="121592">MSQKNLKSFKVLVVLPQEFLLDSSTADATYMTIIDRARVEPLSAAVWVKCVELLKRYLPRFGASKSTLHEIGAFCSVCMASISDSQPGLLSSLHFLNALVAQQAGESATNRTLFRQADEAITGSGSSPMIRHELGTPPRGPDERDSEQSHSAPQGRAIRTRYHSQEETDLIPDMLTFGWLSEASQELHHLDSCAAFLPSLAVVPKQGTFSRNHAEGLSPEVLAGETLKLQQQLNAIAALHQVRARHAAYYPDGRSSDLAGKRSQRRGSYNNSAAVALLLDEKDIEAILEKVCGPSALPSISGNVARANGESSSDESNAPEMCCSLLSHLLLDLWKRAGPATSFTLALVLFRRLLRADKGRTQLRAFDVLYNMSLHCEILPPSSKDNASPSVQGPDAEVVTVFSDESADNANSALQSANEQTKQIQGWLRMLLFELLQFLAQNKAASEELWQAAVGCLCHLCSCGGEYKREWVQLMPPRAIAELLRCASQHHWPDSLHAQLAFGGVQEVARHFRRAASREGRRNLLCILLDCITARLCKGLHEEADGVTRLLESPEDAMLVCRVLAASDVADSLSAAFICGLPGFALPIASSLSPPGSMQESNAERVQTVLRLVLEQMEALAVSTAAGELTPALLPALTQTLAGVGSASAASLGITGVWACLTDLFCSPDPRSAQLAESWLLRLLVAAAEKHLEEHEEEGAPALLPSAPSDTTDSIGLQQGQLYDVMQHIIGKARPEVNTAARLVRVAWRLLLLVKQRCSLTHSFSMELTSPPISPPFLKSLRGAARTICTPRPSVSKEGSAHRRVPSLDAALRRLRLSEDTYYSASASASADQEIPPSAPPLPAAERPASRFALDPATSNGGISDDGTANASPPEVSGRHVLVTEEEEPIEEQASVWHSYSAAELSLPTQALLVDWLLDAPDVCRQEAFLELGRLLITSLVLPAQMSYSQASAFTLDKATNKDEAGLDAHADGASEQNAVGTVAAFLAGTLGVPHDLLSSVSPVMLAQIFQNLPQSTSSEAWSSTTERDVRAAMLLLLAARCKGSLGDTAAIGGSSFFVNVLNDRDPRVRHISASFLQAHFMASQPRAYRRGLRQLVVQAQHSAEDRLCNAFLQVSSLLDMRLVDPAA</sequence>
<evidence type="ECO:0008006" key="4">
    <source>
        <dbReference type="Google" id="ProtNLM"/>
    </source>
</evidence>
<feature type="region of interest" description="Disordered" evidence="1">
    <location>
        <begin position="122"/>
        <end position="165"/>
    </location>
</feature>
<protein>
    <recommendedName>
        <fullName evidence="4">DUF4042 domain-containing protein</fullName>
    </recommendedName>
</protein>
<gene>
    <name evidence="2" type="ORF">WJX75_006956</name>
</gene>
<accession>A0ABR2YVV2</accession>
<reference evidence="2 3" key="1">
    <citation type="journal article" date="2024" name="Nat. Commun.">
        <title>Phylogenomics reveals the evolutionary origins of lichenization in chlorophyte algae.</title>
        <authorList>
            <person name="Puginier C."/>
            <person name="Libourel C."/>
            <person name="Otte J."/>
            <person name="Skaloud P."/>
            <person name="Haon M."/>
            <person name="Grisel S."/>
            <person name="Petersen M."/>
            <person name="Berrin J.G."/>
            <person name="Delaux P.M."/>
            <person name="Dal Grande F."/>
            <person name="Keller J."/>
        </authorList>
    </citation>
    <scope>NUCLEOTIDE SEQUENCE [LARGE SCALE GENOMIC DNA]</scope>
    <source>
        <strain evidence="2 3">SAG 216-7</strain>
    </source>
</reference>